<sequence length="214" mass="23675">GTLNIHRLVQAVARERMGAKRQEKWGKAAIELLIATLPDGTRLHKWVDGPQMLPHMIAAAELGAQFNWETERLALLCNETGYYLQHLGDYKAARPFYEQALAINQKVLGEAHPDTASSLNNMGALLRAMGQLAEARPFYEQALAIRQKVLGDAHPDTARSLNNLAVLAYDEQDMPEAARLMRQALAIWEKVLGKDHPSTQSSRESLATIEAALG</sequence>
<dbReference type="GO" id="GO:0019894">
    <property type="term" value="F:kinesin binding"/>
    <property type="evidence" value="ECO:0007669"/>
    <property type="project" value="TreeGrafter"/>
</dbReference>
<dbReference type="GO" id="GO:0005871">
    <property type="term" value="C:kinesin complex"/>
    <property type="evidence" value="ECO:0007669"/>
    <property type="project" value="InterPro"/>
</dbReference>
<evidence type="ECO:0000256" key="6">
    <source>
        <dbReference type="ARBA" id="ARBA00022803"/>
    </source>
</evidence>
<protein>
    <submittedName>
        <fullName evidence="10">Uncharacterized protein</fullName>
    </submittedName>
</protein>
<keyword evidence="6" id="KW-0802">TPR repeat</keyword>
<evidence type="ECO:0000256" key="8">
    <source>
        <dbReference type="ARBA" id="ARBA00023175"/>
    </source>
</evidence>
<proteinExistence type="inferred from homology"/>
<evidence type="ECO:0000256" key="7">
    <source>
        <dbReference type="ARBA" id="ARBA00023054"/>
    </source>
</evidence>
<gene>
    <name evidence="10" type="ORF">MNBD_CHLOROFLEXI01-3218</name>
</gene>
<comment type="similarity">
    <text evidence="2">Belongs to the kinesin light chain family.</text>
</comment>
<keyword evidence="9" id="KW-0206">Cytoskeleton</keyword>
<name>A0A3B0WGM3_9ZZZZ</name>
<dbReference type="InterPro" id="IPR011990">
    <property type="entry name" value="TPR-like_helical_dom_sf"/>
</dbReference>
<evidence type="ECO:0000313" key="10">
    <source>
        <dbReference type="EMBL" id="VAW42744.1"/>
    </source>
</evidence>
<dbReference type="InterPro" id="IPR019734">
    <property type="entry name" value="TPR_rpt"/>
</dbReference>
<dbReference type="GO" id="GO:0007018">
    <property type="term" value="P:microtubule-based movement"/>
    <property type="evidence" value="ECO:0007669"/>
    <property type="project" value="TreeGrafter"/>
</dbReference>
<evidence type="ECO:0000256" key="2">
    <source>
        <dbReference type="ARBA" id="ARBA00009622"/>
    </source>
</evidence>
<dbReference type="Gene3D" id="1.25.40.10">
    <property type="entry name" value="Tetratricopeptide repeat domain"/>
    <property type="match status" value="1"/>
</dbReference>
<dbReference type="InterPro" id="IPR002151">
    <property type="entry name" value="Kinesin_light"/>
</dbReference>
<reference evidence="10" key="1">
    <citation type="submission" date="2018-06" db="EMBL/GenBank/DDBJ databases">
        <authorList>
            <person name="Zhirakovskaya E."/>
        </authorList>
    </citation>
    <scope>NUCLEOTIDE SEQUENCE</scope>
</reference>
<comment type="subcellular location">
    <subcellularLocation>
        <location evidence="1">Cytoplasm</location>
        <location evidence="1">Cytoskeleton</location>
    </subcellularLocation>
</comment>
<evidence type="ECO:0000256" key="9">
    <source>
        <dbReference type="ARBA" id="ARBA00023212"/>
    </source>
</evidence>
<keyword evidence="4" id="KW-0493">Microtubule</keyword>
<keyword evidence="8" id="KW-0505">Motor protein</keyword>
<evidence type="ECO:0000256" key="5">
    <source>
        <dbReference type="ARBA" id="ARBA00022737"/>
    </source>
</evidence>
<dbReference type="PROSITE" id="PS50005">
    <property type="entry name" value="TPR"/>
    <property type="match status" value="1"/>
</dbReference>
<feature type="non-terminal residue" evidence="10">
    <location>
        <position position="1"/>
    </location>
</feature>
<dbReference type="PANTHER" id="PTHR45783:SF3">
    <property type="entry name" value="KINESIN LIGHT CHAIN"/>
    <property type="match status" value="1"/>
</dbReference>
<keyword evidence="7" id="KW-0175">Coiled coil</keyword>
<dbReference type="SUPFAM" id="SSF48452">
    <property type="entry name" value="TPR-like"/>
    <property type="match status" value="1"/>
</dbReference>
<evidence type="ECO:0000256" key="1">
    <source>
        <dbReference type="ARBA" id="ARBA00004245"/>
    </source>
</evidence>
<organism evidence="10">
    <name type="scientific">hydrothermal vent metagenome</name>
    <dbReference type="NCBI Taxonomy" id="652676"/>
    <lineage>
        <taxon>unclassified sequences</taxon>
        <taxon>metagenomes</taxon>
        <taxon>ecological metagenomes</taxon>
    </lineage>
</organism>
<dbReference type="PANTHER" id="PTHR45783">
    <property type="entry name" value="KINESIN LIGHT CHAIN"/>
    <property type="match status" value="1"/>
</dbReference>
<evidence type="ECO:0000256" key="3">
    <source>
        <dbReference type="ARBA" id="ARBA00022490"/>
    </source>
</evidence>
<dbReference type="Pfam" id="PF13424">
    <property type="entry name" value="TPR_12"/>
    <property type="match status" value="1"/>
</dbReference>
<keyword evidence="5" id="KW-0677">Repeat</keyword>
<dbReference type="GO" id="GO:0005874">
    <property type="term" value="C:microtubule"/>
    <property type="evidence" value="ECO:0007669"/>
    <property type="project" value="UniProtKB-KW"/>
</dbReference>
<dbReference type="GO" id="GO:0005737">
    <property type="term" value="C:cytoplasm"/>
    <property type="evidence" value="ECO:0007669"/>
    <property type="project" value="TreeGrafter"/>
</dbReference>
<evidence type="ECO:0000256" key="4">
    <source>
        <dbReference type="ARBA" id="ARBA00022701"/>
    </source>
</evidence>
<accession>A0A3B0WGM3</accession>
<dbReference type="EMBL" id="UOEU01000947">
    <property type="protein sequence ID" value="VAW42744.1"/>
    <property type="molecule type" value="Genomic_DNA"/>
</dbReference>
<dbReference type="AlphaFoldDB" id="A0A3B0WGM3"/>
<dbReference type="SMART" id="SM00028">
    <property type="entry name" value="TPR"/>
    <property type="match status" value="3"/>
</dbReference>
<dbReference type="Pfam" id="PF13374">
    <property type="entry name" value="TPR_10"/>
    <property type="match status" value="1"/>
</dbReference>
<keyword evidence="3" id="KW-0963">Cytoplasm</keyword>